<evidence type="ECO:0000256" key="1">
    <source>
        <dbReference type="ARBA" id="ARBA00001163"/>
    </source>
</evidence>
<dbReference type="GO" id="GO:0000255">
    <property type="term" value="P:allantoin metabolic process"/>
    <property type="evidence" value="ECO:0007669"/>
    <property type="project" value="InterPro"/>
</dbReference>
<dbReference type="Pfam" id="PF09349">
    <property type="entry name" value="OHCU_decarbox"/>
    <property type="match status" value="1"/>
</dbReference>
<dbReference type="Gene3D" id="1.10.3330.10">
    <property type="entry name" value="Oxo-4-hydroxy-4-carboxy-5-ureidoimidazoline decarboxylase"/>
    <property type="match status" value="1"/>
</dbReference>
<dbReference type="SUPFAM" id="SSF158694">
    <property type="entry name" value="UraD-Like"/>
    <property type="match status" value="1"/>
</dbReference>
<evidence type="ECO:0000256" key="6">
    <source>
        <dbReference type="ARBA" id="ARBA00022631"/>
    </source>
</evidence>
<reference evidence="13" key="1">
    <citation type="submission" date="2025-08" db="UniProtKB">
        <authorList>
            <consortium name="RefSeq"/>
        </authorList>
    </citation>
    <scope>IDENTIFICATION</scope>
</reference>
<evidence type="ECO:0000256" key="4">
    <source>
        <dbReference type="ARBA" id="ARBA00005793"/>
    </source>
</evidence>
<dbReference type="EC" id="4.1.1.97" evidence="5"/>
<protein>
    <recommendedName>
        <fullName evidence="5">2-oxo-4-hydroxy-4-carboxy-5-ureidoimidazoline decarboxylase</fullName>
        <ecNumber evidence="5">4.1.1.97</ecNumber>
    </recommendedName>
    <alternativeName>
        <fullName evidence="10">Parahox neighbor</fullName>
    </alternativeName>
    <alternativeName>
        <fullName evidence="9">Ureidoimidazoline (2-oxo-4-hydroxy-4-carboxy-5-) decarboxylase</fullName>
    </alternativeName>
</protein>
<dbReference type="GO" id="GO:0051997">
    <property type="term" value="F:2-oxo-4-hydroxy-4-carboxy-5-ureidoimidazoline decarboxylase activity"/>
    <property type="evidence" value="ECO:0007669"/>
    <property type="project" value="UniProtKB-EC"/>
</dbReference>
<evidence type="ECO:0000256" key="2">
    <source>
        <dbReference type="ARBA" id="ARBA00002506"/>
    </source>
</evidence>
<evidence type="ECO:0000256" key="5">
    <source>
        <dbReference type="ARBA" id="ARBA00012257"/>
    </source>
</evidence>
<dbReference type="AlphaFoldDB" id="A0AAJ6YMA8"/>
<feature type="domain" description="Oxo-4-hydroxy-4-carboxy-5-ureidoimidazoline decarboxylase" evidence="11">
    <location>
        <begin position="13"/>
        <end position="169"/>
    </location>
</feature>
<evidence type="ECO:0000313" key="13">
    <source>
        <dbReference type="RefSeq" id="XP_011500667.1"/>
    </source>
</evidence>
<evidence type="ECO:0000256" key="7">
    <source>
        <dbReference type="ARBA" id="ARBA00022793"/>
    </source>
</evidence>
<evidence type="ECO:0000313" key="12">
    <source>
        <dbReference type="Proteomes" id="UP000695007"/>
    </source>
</evidence>
<accession>A0AAJ6YMA8</accession>
<comment type="function">
    <text evidence="2">Catalyzes the stereoselective decarboxylation of 2-oxo-4-hydroxy-4-carboxy-5-ureidoimidazoline (OHCU) to (S)-allantoin.</text>
</comment>
<dbReference type="GeneID" id="105364450"/>
<dbReference type="InterPro" id="IPR018020">
    <property type="entry name" value="OHCU_decarboxylase"/>
</dbReference>
<evidence type="ECO:0000259" key="11">
    <source>
        <dbReference type="Pfam" id="PF09349"/>
    </source>
</evidence>
<keyword evidence="6" id="KW-0659">Purine metabolism</keyword>
<dbReference type="InterPro" id="IPR017580">
    <property type="entry name" value="OHCU_decarboxylase-1"/>
</dbReference>
<name>A0AAJ6YMA8_9HYME</name>
<dbReference type="RefSeq" id="XP_011500667.1">
    <property type="nucleotide sequence ID" value="XM_011502365.1"/>
</dbReference>
<comment type="similarity">
    <text evidence="4">Belongs to the OHCU decarboxylase family.</text>
</comment>
<dbReference type="InterPro" id="IPR036778">
    <property type="entry name" value="OHCU_decarboxylase_sf"/>
</dbReference>
<keyword evidence="7" id="KW-0210">Decarboxylase</keyword>
<comment type="catalytic activity">
    <reaction evidence="1">
        <text>5-hydroxy-2-oxo-4-ureido-2,5-dihydro-1H-imidazole-5-carboxylate + H(+) = (S)-allantoin + CO2</text>
        <dbReference type="Rhea" id="RHEA:26301"/>
        <dbReference type="ChEBI" id="CHEBI:15378"/>
        <dbReference type="ChEBI" id="CHEBI:15678"/>
        <dbReference type="ChEBI" id="CHEBI:16526"/>
        <dbReference type="ChEBI" id="CHEBI:58639"/>
        <dbReference type="EC" id="4.1.1.97"/>
    </reaction>
</comment>
<evidence type="ECO:0000256" key="9">
    <source>
        <dbReference type="ARBA" id="ARBA00030624"/>
    </source>
</evidence>
<evidence type="ECO:0000256" key="3">
    <source>
        <dbReference type="ARBA" id="ARBA00004754"/>
    </source>
</evidence>
<comment type="pathway">
    <text evidence="3">Purine metabolism; urate degradation; (S)-allantoin from urate: step 3/3.</text>
</comment>
<dbReference type="GO" id="GO:0006144">
    <property type="term" value="P:purine nucleobase metabolic process"/>
    <property type="evidence" value="ECO:0007669"/>
    <property type="project" value="UniProtKB-KW"/>
</dbReference>
<gene>
    <name evidence="13" type="primary">LOC105364450</name>
</gene>
<dbReference type="GO" id="GO:0019628">
    <property type="term" value="P:urate catabolic process"/>
    <property type="evidence" value="ECO:0007669"/>
    <property type="project" value="TreeGrafter"/>
</dbReference>
<keyword evidence="8" id="KW-0456">Lyase</keyword>
<evidence type="ECO:0000256" key="10">
    <source>
        <dbReference type="ARBA" id="ARBA00032116"/>
    </source>
</evidence>
<proteinExistence type="inferred from homology"/>
<dbReference type="NCBIfam" id="TIGR03164">
    <property type="entry name" value="UHCUDC"/>
    <property type="match status" value="1"/>
</dbReference>
<evidence type="ECO:0000256" key="8">
    <source>
        <dbReference type="ARBA" id="ARBA00023239"/>
    </source>
</evidence>
<organism evidence="12 13">
    <name type="scientific">Ceratosolen solmsi marchali</name>
    <dbReference type="NCBI Taxonomy" id="326594"/>
    <lineage>
        <taxon>Eukaryota</taxon>
        <taxon>Metazoa</taxon>
        <taxon>Ecdysozoa</taxon>
        <taxon>Arthropoda</taxon>
        <taxon>Hexapoda</taxon>
        <taxon>Insecta</taxon>
        <taxon>Pterygota</taxon>
        <taxon>Neoptera</taxon>
        <taxon>Endopterygota</taxon>
        <taxon>Hymenoptera</taxon>
        <taxon>Apocrita</taxon>
        <taxon>Proctotrupomorpha</taxon>
        <taxon>Chalcidoidea</taxon>
        <taxon>Agaonidae</taxon>
        <taxon>Agaoninae</taxon>
        <taxon>Ceratosolen</taxon>
    </lineage>
</organism>
<keyword evidence="12" id="KW-1185">Reference proteome</keyword>
<dbReference type="KEGG" id="csol:105364450"/>
<dbReference type="Proteomes" id="UP000695007">
    <property type="component" value="Unplaced"/>
</dbReference>
<dbReference type="PANTHER" id="PTHR43466">
    <property type="entry name" value="2-OXO-4-HYDROXY-4-CARBOXY-5-UREIDOIMIDAZOLINE DECARBOXYLASE-RELATED"/>
    <property type="match status" value="1"/>
</dbReference>
<dbReference type="PANTHER" id="PTHR43466:SF1">
    <property type="entry name" value="2-OXO-4-HYDROXY-4-CARBOXY-5-UREIDOIMIDAZOLINE DECARBOXYLASE-RELATED"/>
    <property type="match status" value="1"/>
</dbReference>
<dbReference type="GO" id="GO:0005777">
    <property type="term" value="C:peroxisome"/>
    <property type="evidence" value="ECO:0007669"/>
    <property type="project" value="TreeGrafter"/>
</dbReference>
<sequence>MPSQGILSINEVNALPVENFEWLFGNVIEHCVEAASIIATKRPFFTSKDLKKAFDDYLEKLNTTEKESVLSRHPDLAGKLAEEGKLTAESLNEQKLAGLDAMTKDEKQILSNNNYLYREKFRFPFIICARENKVKSILVGLESRLKNSKEVEIKTAIEEVKKICRIRINDLVWPDVQ</sequence>